<dbReference type="EMBL" id="GDJX01021991">
    <property type="protein sequence ID" value="JAT45945.1"/>
    <property type="molecule type" value="Transcribed_RNA"/>
</dbReference>
<proteinExistence type="inferred from homology"/>
<feature type="non-terminal residue" evidence="4">
    <location>
        <position position="1"/>
    </location>
</feature>
<dbReference type="AlphaFoldDB" id="A0A1D1XU79"/>
<dbReference type="Gene3D" id="1.25.70.10">
    <property type="entry name" value="Transcription termination factor 3, mitochondrial"/>
    <property type="match status" value="1"/>
</dbReference>
<evidence type="ECO:0000256" key="2">
    <source>
        <dbReference type="ARBA" id="ARBA00022472"/>
    </source>
</evidence>
<reference evidence="4" key="1">
    <citation type="submission" date="2015-07" db="EMBL/GenBank/DDBJ databases">
        <title>Transcriptome Assembly of Anthurium amnicola.</title>
        <authorList>
            <person name="Suzuki J."/>
        </authorList>
    </citation>
    <scope>NUCLEOTIDE SEQUENCE</scope>
</reference>
<accession>A0A1D1XU79</accession>
<dbReference type="SMART" id="SM00733">
    <property type="entry name" value="Mterf"/>
    <property type="match status" value="4"/>
</dbReference>
<name>A0A1D1XU79_9ARAE</name>
<dbReference type="GO" id="GO:0006353">
    <property type="term" value="P:DNA-templated transcription termination"/>
    <property type="evidence" value="ECO:0007669"/>
    <property type="project" value="UniProtKB-KW"/>
</dbReference>
<evidence type="ECO:0000313" key="4">
    <source>
        <dbReference type="EMBL" id="JAT45945.1"/>
    </source>
</evidence>
<gene>
    <name evidence="4" type="primary">MTERFD1_27</name>
    <name evidence="4" type="ORF">g.92629</name>
</gene>
<keyword evidence="2" id="KW-0804">Transcription</keyword>
<evidence type="ECO:0000256" key="3">
    <source>
        <dbReference type="ARBA" id="ARBA00022946"/>
    </source>
</evidence>
<dbReference type="PANTHER" id="PTHR13068:SF36">
    <property type="entry name" value="TRANSCRIPTION TERMINATION FACTOR MTEF1, CHLOROPLASTIC"/>
    <property type="match status" value="1"/>
</dbReference>
<comment type="similarity">
    <text evidence="1">Belongs to the mTERF family.</text>
</comment>
<keyword evidence="2" id="KW-0805">Transcription regulation</keyword>
<sequence length="220" mass="23785">APSPPSSPPWASPPTPAAASAASACVLSMHPQLLTCDPAADLLPVFRFLLGPAGIPGGTSPPPSSAAPASSSPAWRASSCRRSTFSGAHRITCRTTLLLVSSVEGTLLPKLDYIQGLGFSRREAVNMVLRSPGLFTFSIERNFRPKVGFLVGEMGRDLSELKGFPQYFSFSLEGRIKPRHRLLVERGFQGMPLADMLKVSDGEFSDRLMEMRLRSLDVRL</sequence>
<dbReference type="InterPro" id="IPR003690">
    <property type="entry name" value="MTERF"/>
</dbReference>
<dbReference type="InterPro" id="IPR038538">
    <property type="entry name" value="MTERF_sf"/>
</dbReference>
<dbReference type="PANTHER" id="PTHR13068">
    <property type="entry name" value="CGI-12 PROTEIN-RELATED"/>
    <property type="match status" value="1"/>
</dbReference>
<organism evidence="4">
    <name type="scientific">Anthurium amnicola</name>
    <dbReference type="NCBI Taxonomy" id="1678845"/>
    <lineage>
        <taxon>Eukaryota</taxon>
        <taxon>Viridiplantae</taxon>
        <taxon>Streptophyta</taxon>
        <taxon>Embryophyta</taxon>
        <taxon>Tracheophyta</taxon>
        <taxon>Spermatophyta</taxon>
        <taxon>Magnoliopsida</taxon>
        <taxon>Liliopsida</taxon>
        <taxon>Araceae</taxon>
        <taxon>Pothoideae</taxon>
        <taxon>Potheae</taxon>
        <taxon>Anthurium</taxon>
    </lineage>
</organism>
<dbReference type="GO" id="GO:0003676">
    <property type="term" value="F:nucleic acid binding"/>
    <property type="evidence" value="ECO:0007669"/>
    <property type="project" value="InterPro"/>
</dbReference>
<protein>
    <submittedName>
        <fullName evidence="4">mTERF domain-containing protein 1, mitochondrial</fullName>
    </submittedName>
</protein>
<dbReference type="Pfam" id="PF02536">
    <property type="entry name" value="mTERF"/>
    <property type="match status" value="1"/>
</dbReference>
<keyword evidence="3" id="KW-0809">Transit peptide</keyword>
<keyword evidence="2" id="KW-0806">Transcription termination</keyword>
<evidence type="ECO:0000256" key="1">
    <source>
        <dbReference type="ARBA" id="ARBA00007692"/>
    </source>
</evidence>